<evidence type="ECO:0000259" key="5">
    <source>
        <dbReference type="PROSITE" id="PS01031"/>
    </source>
</evidence>
<evidence type="ECO:0000256" key="1">
    <source>
        <dbReference type="ARBA" id="ARBA00023016"/>
    </source>
</evidence>
<feature type="domain" description="SHSP" evidence="5">
    <location>
        <begin position="89"/>
        <end position="194"/>
    </location>
</feature>
<reference evidence="6 7" key="1">
    <citation type="submission" date="2024-08" db="EMBL/GenBank/DDBJ databases">
        <title>Insights into the chromosomal genome structure of Flemingia macrophylla.</title>
        <authorList>
            <person name="Ding Y."/>
            <person name="Zhao Y."/>
            <person name="Bi W."/>
            <person name="Wu M."/>
            <person name="Zhao G."/>
            <person name="Gong Y."/>
            <person name="Li W."/>
            <person name="Zhang P."/>
        </authorList>
    </citation>
    <scope>NUCLEOTIDE SEQUENCE [LARGE SCALE GENOMIC DNA]</scope>
    <source>
        <strain evidence="6">DYQJB</strain>
        <tissue evidence="6">Leaf</tissue>
    </source>
</reference>
<dbReference type="InterPro" id="IPR002068">
    <property type="entry name" value="A-crystallin/Hsp20_dom"/>
</dbReference>
<dbReference type="AlphaFoldDB" id="A0ABD1LSW5"/>
<proteinExistence type="inferred from homology"/>
<dbReference type="InterPro" id="IPR008978">
    <property type="entry name" value="HSP20-like_chaperone"/>
</dbReference>
<accession>A0ABD1LSW5</accession>
<feature type="compositionally biased region" description="Basic and acidic residues" evidence="4">
    <location>
        <begin position="57"/>
        <end position="74"/>
    </location>
</feature>
<keyword evidence="7" id="KW-1185">Reference proteome</keyword>
<evidence type="ECO:0000256" key="2">
    <source>
        <dbReference type="PROSITE-ProRule" id="PRU00285"/>
    </source>
</evidence>
<feature type="region of interest" description="Disordered" evidence="4">
    <location>
        <begin position="42"/>
        <end position="74"/>
    </location>
</feature>
<organism evidence="6 7">
    <name type="scientific">Flemingia macrophylla</name>
    <dbReference type="NCBI Taxonomy" id="520843"/>
    <lineage>
        <taxon>Eukaryota</taxon>
        <taxon>Viridiplantae</taxon>
        <taxon>Streptophyta</taxon>
        <taxon>Embryophyta</taxon>
        <taxon>Tracheophyta</taxon>
        <taxon>Spermatophyta</taxon>
        <taxon>Magnoliopsida</taxon>
        <taxon>eudicotyledons</taxon>
        <taxon>Gunneridae</taxon>
        <taxon>Pentapetalae</taxon>
        <taxon>rosids</taxon>
        <taxon>fabids</taxon>
        <taxon>Fabales</taxon>
        <taxon>Fabaceae</taxon>
        <taxon>Papilionoideae</taxon>
        <taxon>50 kb inversion clade</taxon>
        <taxon>NPAAA clade</taxon>
        <taxon>indigoferoid/millettioid clade</taxon>
        <taxon>Phaseoleae</taxon>
        <taxon>Flemingia</taxon>
    </lineage>
</organism>
<comment type="similarity">
    <text evidence="2 3">Belongs to the small heat shock protein (HSP20) family.</text>
</comment>
<name>A0ABD1LSW5_9FABA</name>
<dbReference type="Gene3D" id="2.60.40.790">
    <property type="match status" value="1"/>
</dbReference>
<dbReference type="PANTHER" id="PTHR11527">
    <property type="entry name" value="HEAT-SHOCK PROTEIN 20 FAMILY MEMBER"/>
    <property type="match status" value="1"/>
</dbReference>
<evidence type="ECO:0000256" key="4">
    <source>
        <dbReference type="SAM" id="MobiDB-lite"/>
    </source>
</evidence>
<sequence length="194" mass="21876">MGRVDDVLPDEVGSAGAQSLRGALDVGEYSYEHVFLHVQGPRVEGEAPRPHVKRRRREEPRHEVANGKGGDLHHDLRQFHSFPSSVSAENAAFVNTRVDWKENLEAHVFKADIPGLKKEHVKVEIEDGNILQLSGERNVEKEDKNDKWHGVEHSSGKFFRKFRLSENAKVDQDKDSMENGVLTVTIPKVEIKGT</sequence>
<evidence type="ECO:0000313" key="7">
    <source>
        <dbReference type="Proteomes" id="UP001603857"/>
    </source>
</evidence>
<dbReference type="PROSITE" id="PS01031">
    <property type="entry name" value="SHSP"/>
    <property type="match status" value="1"/>
</dbReference>
<gene>
    <name evidence="6" type="ORF">Fmac_025680</name>
</gene>
<dbReference type="Pfam" id="PF00011">
    <property type="entry name" value="HSP20"/>
    <property type="match status" value="1"/>
</dbReference>
<evidence type="ECO:0000256" key="3">
    <source>
        <dbReference type="RuleBase" id="RU003616"/>
    </source>
</evidence>
<dbReference type="SUPFAM" id="SSF49764">
    <property type="entry name" value="HSP20-like chaperones"/>
    <property type="match status" value="1"/>
</dbReference>
<keyword evidence="1" id="KW-0346">Stress response</keyword>
<comment type="caution">
    <text evidence="6">The sequence shown here is derived from an EMBL/GenBank/DDBJ whole genome shotgun (WGS) entry which is preliminary data.</text>
</comment>
<dbReference type="CDD" id="cd06472">
    <property type="entry name" value="ACD_ScHsp26_like"/>
    <property type="match status" value="1"/>
</dbReference>
<dbReference type="EMBL" id="JBGMDY010000008">
    <property type="protein sequence ID" value="KAL2326622.1"/>
    <property type="molecule type" value="Genomic_DNA"/>
</dbReference>
<protein>
    <recommendedName>
        <fullName evidence="5">SHSP domain-containing protein</fullName>
    </recommendedName>
</protein>
<dbReference type="InterPro" id="IPR031107">
    <property type="entry name" value="Small_HSP"/>
</dbReference>
<dbReference type="Proteomes" id="UP001603857">
    <property type="component" value="Unassembled WGS sequence"/>
</dbReference>
<evidence type="ECO:0000313" key="6">
    <source>
        <dbReference type="EMBL" id="KAL2326622.1"/>
    </source>
</evidence>